<evidence type="ECO:0000313" key="2">
    <source>
        <dbReference type="EMBL" id="VDD37779.1"/>
    </source>
</evidence>
<name>A0A3P6F308_BRAOL</name>
<accession>A0A3P6F308</accession>
<dbReference type="EMBL" id="LR031876">
    <property type="protein sequence ID" value="VDD37779.1"/>
    <property type="molecule type" value="Genomic_DNA"/>
</dbReference>
<proteinExistence type="predicted"/>
<reference evidence="2" key="1">
    <citation type="submission" date="2018-11" db="EMBL/GenBank/DDBJ databases">
        <authorList>
            <consortium name="Genoscope - CEA"/>
            <person name="William W."/>
        </authorList>
    </citation>
    <scope>NUCLEOTIDE SEQUENCE</scope>
</reference>
<dbReference type="InterPro" id="IPR026960">
    <property type="entry name" value="RVT-Znf"/>
</dbReference>
<evidence type="ECO:0000259" key="1">
    <source>
        <dbReference type="Pfam" id="PF13966"/>
    </source>
</evidence>
<dbReference type="AlphaFoldDB" id="A0A3P6F308"/>
<sequence>MSLVNFWASVYLLPSKCIREIERVCGAFLWTGPELKATGAKVAWATVCGEKEEGGLGIRDLKVVNRVNVLKIIWRLLSGSSLWGKWIKSNLLKQKNFWEIKEDTQVGSWMWKKMIKMREVARSFHKKKLGNGRQTSFWFDNWSEKGVLITLLGERDIVEMGIKRKATVEETLMRDKRRRRYRSRVLNEIEAEMETVRERLRVNAEDVNMWRCGSGYKQIFSTHETWWLLRMARERCSWSRSIWFSKATPNFAFVVCLASSNRLSTMDRITQWDPGADATCVLCKREPESRNHLFFECSFSNQLREHLTKGILLSDYTNAWLSILEIISDEGMQKKKRFCLRYALQAALHALWRERNKIKHDEKPSPIGAIMKMVDKGIRNKLSILRSKGVKGWENGLKFWFSTRI</sequence>
<organism evidence="2">
    <name type="scientific">Brassica oleracea</name>
    <name type="common">Wild cabbage</name>
    <dbReference type="NCBI Taxonomy" id="3712"/>
    <lineage>
        <taxon>Eukaryota</taxon>
        <taxon>Viridiplantae</taxon>
        <taxon>Streptophyta</taxon>
        <taxon>Embryophyta</taxon>
        <taxon>Tracheophyta</taxon>
        <taxon>Spermatophyta</taxon>
        <taxon>Magnoliopsida</taxon>
        <taxon>eudicotyledons</taxon>
        <taxon>Gunneridae</taxon>
        <taxon>Pentapetalae</taxon>
        <taxon>rosids</taxon>
        <taxon>malvids</taxon>
        <taxon>Brassicales</taxon>
        <taxon>Brassicaceae</taxon>
        <taxon>Brassiceae</taxon>
        <taxon>Brassica</taxon>
    </lineage>
</organism>
<dbReference type="PANTHER" id="PTHR33116">
    <property type="entry name" value="REVERSE TRANSCRIPTASE ZINC-BINDING DOMAIN-CONTAINING PROTEIN-RELATED-RELATED"/>
    <property type="match status" value="1"/>
</dbReference>
<protein>
    <recommendedName>
        <fullName evidence="1">Reverse transcriptase zinc-binding domain-containing protein</fullName>
    </recommendedName>
</protein>
<feature type="domain" description="Reverse transcriptase zinc-binding" evidence="1">
    <location>
        <begin position="220"/>
        <end position="303"/>
    </location>
</feature>
<gene>
    <name evidence="2" type="ORF">BOLC7T43339H</name>
</gene>
<dbReference type="Pfam" id="PF13966">
    <property type="entry name" value="zf-RVT"/>
    <property type="match status" value="1"/>
</dbReference>
<dbReference type="PANTHER" id="PTHR33116:SF78">
    <property type="entry name" value="OS12G0587133 PROTEIN"/>
    <property type="match status" value="1"/>
</dbReference>